<dbReference type="GO" id="GO:0004674">
    <property type="term" value="F:protein serine/threonine kinase activity"/>
    <property type="evidence" value="ECO:0007669"/>
    <property type="project" value="UniProtKB-KW"/>
</dbReference>
<evidence type="ECO:0000256" key="1">
    <source>
        <dbReference type="ARBA" id="ARBA00022527"/>
    </source>
</evidence>
<dbReference type="PANTHER" id="PTHR35526">
    <property type="entry name" value="ANTI-SIGMA-F FACTOR RSBW-RELATED"/>
    <property type="match status" value="1"/>
</dbReference>
<dbReference type="InterPro" id="IPR036890">
    <property type="entry name" value="HATPase_C_sf"/>
</dbReference>
<keyword evidence="1" id="KW-0418">Kinase</keyword>
<reference evidence="3 4" key="1">
    <citation type="journal article" date="2014" name="J. Biotechnol.">
        <title>Complete genome sequence of the actinobacterium Amycolatopsis japonica MG417-CF17(T) (=DSM 44213T) producing (S,S)-N,N'-ethylenediaminedisuccinic acid.</title>
        <authorList>
            <person name="Stegmann E."/>
            <person name="Albersmeier A."/>
            <person name="Spohn M."/>
            <person name="Gert H."/>
            <person name="Weber T."/>
            <person name="Wohlleben W."/>
            <person name="Kalinowski J."/>
            <person name="Ruckert C."/>
        </authorList>
    </citation>
    <scope>NUCLEOTIDE SEQUENCE [LARGE SCALE GENOMIC DNA]</scope>
    <source>
        <strain evidence="4">MG417-CF17 (DSM 44213)</strain>
    </source>
</reference>
<organism evidence="3 4">
    <name type="scientific">Amycolatopsis japonica</name>
    <dbReference type="NCBI Taxonomy" id="208439"/>
    <lineage>
        <taxon>Bacteria</taxon>
        <taxon>Bacillati</taxon>
        <taxon>Actinomycetota</taxon>
        <taxon>Actinomycetes</taxon>
        <taxon>Pseudonocardiales</taxon>
        <taxon>Pseudonocardiaceae</taxon>
        <taxon>Amycolatopsis</taxon>
        <taxon>Amycolatopsis japonica group</taxon>
    </lineage>
</organism>
<dbReference type="HOGENOM" id="CLU_090336_4_4_11"/>
<evidence type="ECO:0000313" key="4">
    <source>
        <dbReference type="Proteomes" id="UP000028492"/>
    </source>
</evidence>
<dbReference type="Pfam" id="PF13581">
    <property type="entry name" value="HATPase_c_2"/>
    <property type="match status" value="1"/>
</dbReference>
<dbReference type="eggNOG" id="COG2172">
    <property type="taxonomic scope" value="Bacteria"/>
</dbReference>
<accession>A0A075V1Q9</accession>
<gene>
    <name evidence="3" type="ORF">AJAP_28505</name>
</gene>
<dbReference type="PANTHER" id="PTHR35526:SF3">
    <property type="entry name" value="ANTI-SIGMA-F FACTOR RSBW"/>
    <property type="match status" value="1"/>
</dbReference>
<evidence type="ECO:0000259" key="2">
    <source>
        <dbReference type="Pfam" id="PF13581"/>
    </source>
</evidence>
<dbReference type="RefSeq" id="WP_038516850.1">
    <property type="nucleotide sequence ID" value="NZ_CP008953.1"/>
</dbReference>
<name>A0A075V1Q9_9PSEU</name>
<keyword evidence="1" id="KW-0723">Serine/threonine-protein kinase</keyword>
<proteinExistence type="predicted"/>
<dbReference type="Proteomes" id="UP000028492">
    <property type="component" value="Chromosome"/>
</dbReference>
<dbReference type="InterPro" id="IPR003594">
    <property type="entry name" value="HATPase_dom"/>
</dbReference>
<dbReference type="EMBL" id="CP008953">
    <property type="protein sequence ID" value="AIG78539.1"/>
    <property type="molecule type" value="Genomic_DNA"/>
</dbReference>
<feature type="domain" description="Histidine kinase/HSP90-like ATPase" evidence="2">
    <location>
        <begin position="25"/>
        <end position="130"/>
    </location>
</feature>
<dbReference type="SUPFAM" id="SSF55874">
    <property type="entry name" value="ATPase domain of HSP90 chaperone/DNA topoisomerase II/histidine kinase"/>
    <property type="match status" value="1"/>
</dbReference>
<dbReference type="STRING" id="208439.AJAP_28505"/>
<dbReference type="KEGG" id="aja:AJAP_28505"/>
<keyword evidence="1" id="KW-0808">Transferase</keyword>
<dbReference type="Gene3D" id="3.30.565.10">
    <property type="entry name" value="Histidine kinase-like ATPase, C-terminal domain"/>
    <property type="match status" value="1"/>
</dbReference>
<dbReference type="AlphaFoldDB" id="A0A075V1Q9"/>
<dbReference type="InterPro" id="IPR050267">
    <property type="entry name" value="Anti-sigma-factor_SerPK"/>
</dbReference>
<protein>
    <recommendedName>
        <fullName evidence="2">Histidine kinase/HSP90-like ATPase domain-containing protein</fullName>
    </recommendedName>
</protein>
<sequence>MAGHEADPNTHPWTIDVSGNGPFAMSRVRRWLRRALPPSADDVLEDVLVVADELLANAYEHTPGPREVRLTYLPTPCRVVVEVDDTSSALPTLHNPAPQDLRGHGMRLINDLSDAWGVHRDDSTPGKTIWSRISRNPSIG</sequence>
<keyword evidence="4" id="KW-1185">Reference proteome</keyword>
<dbReference type="CDD" id="cd16936">
    <property type="entry name" value="HATPase_RsbW-like"/>
    <property type="match status" value="1"/>
</dbReference>
<evidence type="ECO:0000313" key="3">
    <source>
        <dbReference type="EMBL" id="AIG78539.1"/>
    </source>
</evidence>